<protein>
    <submittedName>
        <fullName evidence="1">Uncharacterized protein</fullName>
    </submittedName>
</protein>
<organism evidence="1 2">
    <name type="scientific">Coniosporium uncinatum</name>
    <dbReference type="NCBI Taxonomy" id="93489"/>
    <lineage>
        <taxon>Eukaryota</taxon>
        <taxon>Fungi</taxon>
        <taxon>Dikarya</taxon>
        <taxon>Ascomycota</taxon>
        <taxon>Pezizomycotina</taxon>
        <taxon>Dothideomycetes</taxon>
        <taxon>Dothideomycetes incertae sedis</taxon>
        <taxon>Coniosporium</taxon>
    </lineage>
</organism>
<dbReference type="Proteomes" id="UP001186974">
    <property type="component" value="Unassembled WGS sequence"/>
</dbReference>
<sequence>EKEREEKKSKSGFRPVGATPVVQTEEAGGLPEEAVVEGEAEKDAAGAPADDVSEASIKHGDDTALDKNIEPVPMERVVGAEPMQIDLQSTGNEAAPQETVKNISMNMTQAARARRARPKAVDMFADSDEG</sequence>
<dbReference type="EMBL" id="JAWDJW010008590">
    <property type="protein sequence ID" value="KAK3060411.1"/>
    <property type="molecule type" value="Genomic_DNA"/>
</dbReference>
<keyword evidence="2" id="KW-1185">Reference proteome</keyword>
<evidence type="ECO:0000313" key="2">
    <source>
        <dbReference type="Proteomes" id="UP001186974"/>
    </source>
</evidence>
<name>A0ACC3D1N4_9PEZI</name>
<reference evidence="1" key="1">
    <citation type="submission" date="2024-09" db="EMBL/GenBank/DDBJ databases">
        <title>Black Yeasts Isolated from many extreme environments.</title>
        <authorList>
            <person name="Coleine C."/>
            <person name="Stajich J.E."/>
            <person name="Selbmann L."/>
        </authorList>
    </citation>
    <scope>NUCLEOTIDE SEQUENCE</scope>
    <source>
        <strain evidence="1">CCFEE 5737</strain>
    </source>
</reference>
<evidence type="ECO:0000313" key="1">
    <source>
        <dbReference type="EMBL" id="KAK3060411.1"/>
    </source>
</evidence>
<feature type="non-terminal residue" evidence="1">
    <location>
        <position position="1"/>
    </location>
</feature>
<comment type="caution">
    <text evidence="1">The sequence shown here is derived from an EMBL/GenBank/DDBJ whole genome shotgun (WGS) entry which is preliminary data.</text>
</comment>
<gene>
    <name evidence="1" type="ORF">LTS18_008593</name>
</gene>
<proteinExistence type="predicted"/>
<accession>A0ACC3D1N4</accession>